<organism evidence="2 3">
    <name type="scientific">Fusarium venenatum</name>
    <dbReference type="NCBI Taxonomy" id="56646"/>
    <lineage>
        <taxon>Eukaryota</taxon>
        <taxon>Fungi</taxon>
        <taxon>Dikarya</taxon>
        <taxon>Ascomycota</taxon>
        <taxon>Pezizomycotina</taxon>
        <taxon>Sordariomycetes</taxon>
        <taxon>Hypocreomycetidae</taxon>
        <taxon>Hypocreales</taxon>
        <taxon>Nectriaceae</taxon>
        <taxon>Fusarium</taxon>
    </lineage>
</organism>
<dbReference type="AlphaFoldDB" id="A0A2L2TK27"/>
<evidence type="ECO:0000313" key="2">
    <source>
        <dbReference type="EMBL" id="CEI60630.1"/>
    </source>
</evidence>
<dbReference type="Proteomes" id="UP000245910">
    <property type="component" value="Chromosome II"/>
</dbReference>
<reference evidence="3" key="1">
    <citation type="submission" date="2014-10" db="EMBL/GenBank/DDBJ databases">
        <authorList>
            <person name="King R."/>
        </authorList>
    </citation>
    <scope>NUCLEOTIDE SEQUENCE [LARGE SCALE GENOMIC DNA]</scope>
    <source>
        <strain evidence="3">A3/5</strain>
    </source>
</reference>
<dbReference type="EMBL" id="LN649230">
    <property type="protein sequence ID" value="CEI60630.1"/>
    <property type="molecule type" value="Genomic_DNA"/>
</dbReference>
<keyword evidence="3" id="KW-1185">Reference proteome</keyword>
<evidence type="ECO:0000313" key="3">
    <source>
        <dbReference type="Proteomes" id="UP000245910"/>
    </source>
</evidence>
<feature type="region of interest" description="Disordered" evidence="1">
    <location>
        <begin position="156"/>
        <end position="193"/>
    </location>
</feature>
<proteinExistence type="predicted"/>
<sequence>MLSILLSTILDINHKKTHRLVNLKDVSSLLLKLLNLLAGINLLAGSLGLVGNSLLENLGHVRYRPGRTTQVEAAFILNVGLGNLLESLAHTVLDVDLLRLVTREGRTDESDNTGSQVGLPFLTIEVLLTLVTRTKVQKDGTDLLALSLLHSTVLDKGTEGSETRSETSHDKRSSVLGRQLHDGRLDRGSDLGADRQTAEVMGSMSVSGAATRVNPVDNDNHQRHRVGGDSLGRGDRVLSALRGADNLDKLLEAGASRLELLKDIDVGSGVNLGTTLQFLGTSRTGKSLKLLLLSLISGKLSKGLIEALGRLAKNINVLNESLEDGTGLEKARILTSRNLDQLGRVNAVELDELADFLLVILSVDAQSLTDLVSKTRVAEIELNVEDVAVIILRSETAVLLNSDGGSLDSQLGSQNVLGAISLLESEGLGSGLPVTELECLLSLLLAVDNEAVGLDGGGKVGVSKVSIDLGPGGRDLERAEAETDSIDGLLQSRRMTLGEDVLGNLLRGVVRKSNLQERQLKEELGEERILLKSRRVGRVKDEKLSGLLLETLSESNRKTLLNLIVLEVGQLDNDLAAISQTLEDIDLLENVLIANNDGIGIVNVVRSLESLLGGSQITADNTTLGKVVEDLVDIDVRGRLLGEEAADHTRGVESGRAVEVPEGELLSLDERRQLLGLAIVVEDLTLRSERLSRGVLDVKNLRLVGKLAGESNSGQNIAVESRLGSLVFDSKLILDLAKNGDGAGRGRDSVEESLLNERSVDSDIDHANLGSINGELGQDLLGDLRLDAAKGNENDIRRLVAVVLERLVNGAELIVEKLEKLDNFTGSVKAGVELASLSRELAVQVSNTVLAQSINNTKSLAGNADTIVDVKSGKESSQESRKDGHMLSLIGRGAGNKTKAKVLSKAKSNIVVGDQSLAVRVVESGNVGNKGAGDAIEEGELVESAAKLLKAARGSNQRLGDVALGDIEVGREDVTQGERTSTDSGLEGQNLSGVSVDVLLVLGGPLLECDIEVEGLGRVREDLVGQLVCDLLDKKLGSHICRTGDGRKRNLLAKGEARRQLGEVSRVGLGHGGRLLVRHLEGKSPVS</sequence>
<feature type="region of interest" description="Disordered" evidence="1">
    <location>
        <begin position="210"/>
        <end position="230"/>
    </location>
</feature>
<name>A0A2L2TK27_9HYPO</name>
<evidence type="ECO:0000256" key="1">
    <source>
        <dbReference type="SAM" id="MobiDB-lite"/>
    </source>
</evidence>
<protein>
    <submittedName>
        <fullName evidence="2">Uncharacterized protein</fullName>
    </submittedName>
</protein>
<accession>A0A2L2TK27</accession>